<accession>A0ABS9H3K3</accession>
<feature type="transmembrane region" description="Helical" evidence="1">
    <location>
        <begin position="7"/>
        <end position="30"/>
    </location>
</feature>
<feature type="transmembrane region" description="Helical" evidence="1">
    <location>
        <begin position="168"/>
        <end position="186"/>
    </location>
</feature>
<protein>
    <submittedName>
        <fullName evidence="2">Uncharacterized protein</fullName>
    </submittedName>
</protein>
<comment type="caution">
    <text evidence="2">The sequence shown here is derived from an EMBL/GenBank/DDBJ whole genome shotgun (WGS) entry which is preliminary data.</text>
</comment>
<organism evidence="2 3">
    <name type="scientific">Pseudalkalibacillus berkeleyi</name>
    <dbReference type="NCBI Taxonomy" id="1069813"/>
    <lineage>
        <taxon>Bacteria</taxon>
        <taxon>Bacillati</taxon>
        <taxon>Bacillota</taxon>
        <taxon>Bacilli</taxon>
        <taxon>Bacillales</taxon>
        <taxon>Fictibacillaceae</taxon>
        <taxon>Pseudalkalibacillus</taxon>
    </lineage>
</organism>
<reference evidence="2 3" key="1">
    <citation type="submission" date="2022-01" db="EMBL/GenBank/DDBJ databases">
        <title>Alkalihalobacillus sp. EGI L200015, a novel bacterium isolated from a salt lake sediment.</title>
        <authorList>
            <person name="Gao L."/>
            <person name="Fang B.-Z."/>
            <person name="Li W.-J."/>
        </authorList>
    </citation>
    <scope>NUCLEOTIDE SEQUENCE [LARGE SCALE GENOMIC DNA]</scope>
    <source>
        <strain evidence="2 3">KCTC 12718</strain>
    </source>
</reference>
<keyword evidence="1" id="KW-0472">Membrane</keyword>
<evidence type="ECO:0000313" key="2">
    <source>
        <dbReference type="EMBL" id="MCF6138383.1"/>
    </source>
</evidence>
<keyword evidence="1" id="KW-0812">Transmembrane</keyword>
<keyword evidence="3" id="KW-1185">Reference proteome</keyword>
<dbReference type="EMBL" id="JAKIJS010000001">
    <property type="protein sequence ID" value="MCF6138383.1"/>
    <property type="molecule type" value="Genomic_DNA"/>
</dbReference>
<proteinExistence type="predicted"/>
<name>A0ABS9H3K3_9BACL</name>
<keyword evidence="1" id="KW-1133">Transmembrane helix</keyword>
<evidence type="ECO:0000313" key="3">
    <source>
        <dbReference type="Proteomes" id="UP001649381"/>
    </source>
</evidence>
<feature type="transmembrane region" description="Helical" evidence="1">
    <location>
        <begin position="137"/>
        <end position="156"/>
    </location>
</feature>
<gene>
    <name evidence="2" type="ORF">L2716_11650</name>
</gene>
<dbReference type="RefSeq" id="WP_236334797.1">
    <property type="nucleotide sequence ID" value="NZ_JAKIJS010000001.1"/>
</dbReference>
<evidence type="ECO:0000256" key="1">
    <source>
        <dbReference type="SAM" id="Phobius"/>
    </source>
</evidence>
<sequence>MEKVTDLILLVATLFGTKLKVLVMAIWAFFDFFLENFWVQFALVTILLYAIIRLSEKIYLWYMYHNYMHRKIENSLSSFIDFELMFKHLTDNKRSNGIIPDLKFTKNRLHQYNQTELRLLSSFIHTLHRGYRDLRPGVWVAAFLLGVAAAHILNVIDFENLTFNFETVLKTTTIIAFWYIITLFRYSNRKKKVAQLLGLISTSQKEKSLQTEEELELKQLNPSH</sequence>
<feature type="transmembrane region" description="Helical" evidence="1">
    <location>
        <begin position="36"/>
        <end position="54"/>
    </location>
</feature>
<dbReference type="Proteomes" id="UP001649381">
    <property type="component" value="Unassembled WGS sequence"/>
</dbReference>